<feature type="domain" description="Mechanosensitive ion channel MscS" evidence="8">
    <location>
        <begin position="109"/>
        <end position="174"/>
    </location>
</feature>
<reference evidence="10 11" key="1">
    <citation type="submission" date="2017-06" db="EMBL/GenBank/DDBJ databases">
        <authorList>
            <person name="Kim H.J."/>
            <person name="Triplett B.A."/>
        </authorList>
    </citation>
    <scope>NUCLEOTIDE SEQUENCE [LARGE SCALE GENOMIC DNA]</scope>
    <source>
        <strain evidence="10 11">DSM 19307</strain>
    </source>
</reference>
<proteinExistence type="inferred from homology"/>
<evidence type="ECO:0000256" key="3">
    <source>
        <dbReference type="ARBA" id="ARBA00022475"/>
    </source>
</evidence>
<evidence type="ECO:0000259" key="8">
    <source>
        <dbReference type="Pfam" id="PF00924"/>
    </source>
</evidence>
<evidence type="ECO:0000256" key="6">
    <source>
        <dbReference type="ARBA" id="ARBA00023136"/>
    </source>
</evidence>
<dbReference type="SUPFAM" id="SSF82861">
    <property type="entry name" value="Mechanosensitive channel protein MscS (YggB), transmembrane region"/>
    <property type="match status" value="1"/>
</dbReference>
<dbReference type="InterPro" id="IPR011014">
    <property type="entry name" value="MscS_channel_TM-2"/>
</dbReference>
<dbReference type="Proteomes" id="UP000198393">
    <property type="component" value="Unassembled WGS sequence"/>
</dbReference>
<dbReference type="OrthoDB" id="9809206at2"/>
<evidence type="ECO:0000313" key="11">
    <source>
        <dbReference type="Proteomes" id="UP000198393"/>
    </source>
</evidence>
<evidence type="ECO:0000256" key="4">
    <source>
        <dbReference type="ARBA" id="ARBA00022692"/>
    </source>
</evidence>
<dbReference type="RefSeq" id="WP_089357519.1">
    <property type="nucleotide sequence ID" value="NZ_FZPD01000004.1"/>
</dbReference>
<evidence type="ECO:0000259" key="9">
    <source>
        <dbReference type="Pfam" id="PF21082"/>
    </source>
</evidence>
<keyword evidence="6 7" id="KW-0472">Membrane</keyword>
<organism evidence="10 11">
    <name type="scientific">Ekhidna lutea</name>
    <dbReference type="NCBI Taxonomy" id="447679"/>
    <lineage>
        <taxon>Bacteria</taxon>
        <taxon>Pseudomonadati</taxon>
        <taxon>Bacteroidota</taxon>
        <taxon>Cytophagia</taxon>
        <taxon>Cytophagales</taxon>
        <taxon>Reichenbachiellaceae</taxon>
        <taxon>Ekhidna</taxon>
    </lineage>
</organism>
<dbReference type="InterPro" id="IPR006685">
    <property type="entry name" value="MscS_channel_2nd"/>
</dbReference>
<dbReference type="AlphaFoldDB" id="A0A239KQZ3"/>
<dbReference type="Gene3D" id="2.30.30.60">
    <property type="match status" value="1"/>
</dbReference>
<dbReference type="GO" id="GO:0008381">
    <property type="term" value="F:mechanosensitive monoatomic ion channel activity"/>
    <property type="evidence" value="ECO:0007669"/>
    <property type="project" value="InterPro"/>
</dbReference>
<feature type="transmembrane region" description="Helical" evidence="7">
    <location>
        <begin position="92"/>
        <end position="122"/>
    </location>
</feature>
<evidence type="ECO:0000256" key="5">
    <source>
        <dbReference type="ARBA" id="ARBA00022989"/>
    </source>
</evidence>
<keyword evidence="5 7" id="KW-1133">Transmembrane helix</keyword>
<evidence type="ECO:0000256" key="2">
    <source>
        <dbReference type="ARBA" id="ARBA00008017"/>
    </source>
</evidence>
<keyword evidence="11" id="KW-1185">Reference proteome</keyword>
<name>A0A239KQZ3_EKHLU</name>
<dbReference type="Pfam" id="PF21082">
    <property type="entry name" value="MS_channel_3rd"/>
    <property type="match status" value="1"/>
</dbReference>
<sequence>MEEVTSEASKYTQMAIDLAMSWGPKVIAAIVTLLVGLWIIGMITRGVGKTMQKRDVDPSLRPFLKSLISAVLKVMLFISVIGMVGIEATSFVAVLGAAGLAIGLALQGTLQNFAGGVIILLIKPFKVGDWIDTPSHSGTVHAIQIFHTILKTPDMKTIIIPNGPLANSSLTNYSTEPRRRLDLTVGVGYGDSTQKTRETLMELINADERILKDPEPFIAVAELADSSVNFTVRLWVEASNYWPLKFDMNERIYNKFNEVGLNIPFPQMDVHMHKDN</sequence>
<keyword evidence="4 7" id="KW-0812">Transmembrane</keyword>
<accession>A0A239KQZ3</accession>
<dbReference type="InterPro" id="IPR006686">
    <property type="entry name" value="MscS_channel_CS"/>
</dbReference>
<feature type="transmembrane region" description="Helical" evidence="7">
    <location>
        <begin position="67"/>
        <end position="86"/>
    </location>
</feature>
<comment type="subcellular location">
    <subcellularLocation>
        <location evidence="1">Cell membrane</location>
        <topology evidence="1">Multi-pass membrane protein</topology>
    </subcellularLocation>
</comment>
<keyword evidence="3" id="KW-1003">Cell membrane</keyword>
<dbReference type="PANTHER" id="PTHR30221">
    <property type="entry name" value="SMALL-CONDUCTANCE MECHANOSENSITIVE CHANNEL"/>
    <property type="match status" value="1"/>
</dbReference>
<dbReference type="InterPro" id="IPR008910">
    <property type="entry name" value="MSC_TM_helix"/>
</dbReference>
<dbReference type="InterPro" id="IPR023408">
    <property type="entry name" value="MscS_beta-dom_sf"/>
</dbReference>
<dbReference type="PROSITE" id="PS01246">
    <property type="entry name" value="UPF0003"/>
    <property type="match status" value="1"/>
</dbReference>
<dbReference type="InterPro" id="IPR049278">
    <property type="entry name" value="MS_channel_C"/>
</dbReference>
<dbReference type="Gene3D" id="1.10.287.1260">
    <property type="match status" value="1"/>
</dbReference>
<dbReference type="InterPro" id="IPR045275">
    <property type="entry name" value="MscS_archaea/bacteria_type"/>
</dbReference>
<dbReference type="SUPFAM" id="SSF50182">
    <property type="entry name" value="Sm-like ribonucleoproteins"/>
    <property type="match status" value="1"/>
</dbReference>
<dbReference type="Pfam" id="PF05552">
    <property type="entry name" value="MS_channel_1st_1"/>
    <property type="match status" value="1"/>
</dbReference>
<evidence type="ECO:0000313" key="10">
    <source>
        <dbReference type="EMBL" id="SNT20475.1"/>
    </source>
</evidence>
<dbReference type="Gene3D" id="3.30.70.100">
    <property type="match status" value="1"/>
</dbReference>
<dbReference type="InterPro" id="IPR011066">
    <property type="entry name" value="MscS_channel_C_sf"/>
</dbReference>
<dbReference type="EMBL" id="FZPD01000004">
    <property type="protein sequence ID" value="SNT20475.1"/>
    <property type="molecule type" value="Genomic_DNA"/>
</dbReference>
<feature type="domain" description="Mechanosensitive ion channel MscS C-terminal" evidence="9">
    <location>
        <begin position="182"/>
        <end position="263"/>
    </location>
</feature>
<dbReference type="SUPFAM" id="SSF82689">
    <property type="entry name" value="Mechanosensitive channel protein MscS (YggB), C-terminal domain"/>
    <property type="match status" value="1"/>
</dbReference>
<gene>
    <name evidence="10" type="ORF">SAMN05421640_2842</name>
</gene>
<dbReference type="GO" id="GO:0005886">
    <property type="term" value="C:plasma membrane"/>
    <property type="evidence" value="ECO:0007669"/>
    <property type="project" value="UniProtKB-SubCell"/>
</dbReference>
<dbReference type="PANTHER" id="PTHR30221:SF1">
    <property type="entry name" value="SMALL-CONDUCTANCE MECHANOSENSITIVE CHANNEL"/>
    <property type="match status" value="1"/>
</dbReference>
<feature type="transmembrane region" description="Helical" evidence="7">
    <location>
        <begin position="26"/>
        <end position="47"/>
    </location>
</feature>
<evidence type="ECO:0000256" key="1">
    <source>
        <dbReference type="ARBA" id="ARBA00004651"/>
    </source>
</evidence>
<evidence type="ECO:0000256" key="7">
    <source>
        <dbReference type="SAM" id="Phobius"/>
    </source>
</evidence>
<protein>
    <submittedName>
        <fullName evidence="10">Small conductance mechanosensitive channel</fullName>
    </submittedName>
</protein>
<dbReference type="Pfam" id="PF00924">
    <property type="entry name" value="MS_channel_2nd"/>
    <property type="match status" value="1"/>
</dbReference>
<dbReference type="InterPro" id="IPR010920">
    <property type="entry name" value="LSM_dom_sf"/>
</dbReference>
<comment type="similarity">
    <text evidence="2">Belongs to the MscS (TC 1.A.23) family.</text>
</comment>